<evidence type="ECO:0000313" key="2">
    <source>
        <dbReference type="Proteomes" id="UP001143910"/>
    </source>
</evidence>
<proteinExistence type="predicted"/>
<name>A0ACC1MPJ3_9HYPO</name>
<dbReference type="EMBL" id="JANJQO010001946">
    <property type="protein sequence ID" value="KAJ2968623.1"/>
    <property type="molecule type" value="Genomic_DNA"/>
</dbReference>
<protein>
    <submittedName>
        <fullName evidence="1">Uncharacterized protein</fullName>
    </submittedName>
</protein>
<gene>
    <name evidence="1" type="ORF">NQ176_g9087</name>
</gene>
<comment type="caution">
    <text evidence="1">The sequence shown here is derived from an EMBL/GenBank/DDBJ whole genome shotgun (WGS) entry which is preliminary data.</text>
</comment>
<keyword evidence="2" id="KW-1185">Reference proteome</keyword>
<organism evidence="1 2">
    <name type="scientific">Zarea fungicola</name>
    <dbReference type="NCBI Taxonomy" id="93591"/>
    <lineage>
        <taxon>Eukaryota</taxon>
        <taxon>Fungi</taxon>
        <taxon>Dikarya</taxon>
        <taxon>Ascomycota</taxon>
        <taxon>Pezizomycotina</taxon>
        <taxon>Sordariomycetes</taxon>
        <taxon>Hypocreomycetidae</taxon>
        <taxon>Hypocreales</taxon>
        <taxon>Cordycipitaceae</taxon>
        <taxon>Zarea</taxon>
    </lineage>
</organism>
<sequence>MIDARAIICTAIGQLEVQSVPEPVVYPGCVIVKTKAVALNPTDWKAIHNPAGFAVGTRPGVDFAGVIEEVGPDVAKDIKKGDRVCGVTFGGKNPHLGAYGDYVLTLAHLVIKIPDHLSFEQAATLGVGVLTTGQTLYQLLDLPLPSAPASESSPFILIGGGSTGTAVLGIQYAKLSGMRVIATASPYNFGYLQSLGVDVLLDYHESTEELVRKIKDVTGENLTLAWDCCPNEKFPRVAALSMSTTQKGIYATVSPLTPADFLTEMNPMVETKYQLAYTASGMTFTRGDHTFPASEKDADFARRFFELSAQLLLEGKIQPTRPTINKYGQGLEGVMVGLDELYQGKVAGTKLVNSNIWKPFLRIIPTDETFDFTSNNSHSESSYLSPQNLVRTAAQPAHKSDCYFPDAPGRQTSPALSTRTQRRNTNGGRDSLVAKRTRRTAAPRARRHSQDVAQSGLIPSSLLQQSQPPVAAQPETTSLQLDAGDDEDLNPHIVGPAVTNDSQVLADYLSGIPGMTRSTRIAIPESASRTKPVLFTMVQKRPLGIPIHQSPSAEKLEIIEKLLEPDSATIIEDYFARINPCMPILDEISFRRQFQNYKDKISPALLACLYAHMVTYMNNSRLMSRRPCFDGRFIWNLASKAIYSELHLSPGVSIITAILLNVGGRPTTSLIGNGVLLSSAVSMAHSLGLNHNPLDWDIPNGPALLHGTPPRISQLQQDVPEPTLQHLCEPNHTEKQLQVSSVFIALAGLTSVLDRCLQQIYTIGRDKNWSTPDLDLAIHTWVDSLIGSTRHIVVRGTSLEIPGAANLRLAYLTIKLLVQRISLEVIKQKPDGSVDQVQAGYLQARQSAEEILLFTQDLQAPQLNDFWLPVGAFAYPTTINFLLRHALETENSPSSLAQSTSFRMARELIDALRRHKETHGWEMGDVCLAQHAEIVDKVLAHVAPEGFDSDGMLDSNDFVMPDASVLDQLFPSLWDPLQNVW</sequence>
<accession>A0ACC1MPJ3</accession>
<reference evidence="1" key="1">
    <citation type="submission" date="2022-08" db="EMBL/GenBank/DDBJ databases">
        <title>Genome Sequence of Lecanicillium fungicola.</title>
        <authorList>
            <person name="Buettner E."/>
        </authorList>
    </citation>
    <scope>NUCLEOTIDE SEQUENCE</scope>
    <source>
        <strain evidence="1">Babe33</strain>
    </source>
</reference>
<evidence type="ECO:0000313" key="1">
    <source>
        <dbReference type="EMBL" id="KAJ2968623.1"/>
    </source>
</evidence>
<dbReference type="Proteomes" id="UP001143910">
    <property type="component" value="Unassembled WGS sequence"/>
</dbReference>